<dbReference type="Pfam" id="PF13561">
    <property type="entry name" value="adh_short_C2"/>
    <property type="match status" value="1"/>
</dbReference>
<comment type="caution">
    <text evidence="2">The sequence shown here is derived from an EMBL/GenBank/DDBJ whole genome shotgun (WGS) entry which is preliminary data.</text>
</comment>
<dbReference type="RefSeq" id="WP_004004174.1">
    <property type="nucleotide sequence ID" value="NZ_AMLP01000285.1"/>
</dbReference>
<accession>L8P2G1</accession>
<evidence type="ECO:0000256" key="1">
    <source>
        <dbReference type="ARBA" id="ARBA00006484"/>
    </source>
</evidence>
<dbReference type="SUPFAM" id="SSF51735">
    <property type="entry name" value="NAD(P)-binding Rossmann-fold domains"/>
    <property type="match status" value="1"/>
</dbReference>
<dbReference type="InterPro" id="IPR050259">
    <property type="entry name" value="SDR"/>
</dbReference>
<organism evidence="2 3">
    <name type="scientific">Streptomyces viridochromogenes Tue57</name>
    <dbReference type="NCBI Taxonomy" id="1160705"/>
    <lineage>
        <taxon>Bacteria</taxon>
        <taxon>Bacillati</taxon>
        <taxon>Actinomycetota</taxon>
        <taxon>Actinomycetes</taxon>
        <taxon>Kitasatosporales</taxon>
        <taxon>Streptomycetaceae</taxon>
        <taxon>Streptomyces</taxon>
    </lineage>
</organism>
<dbReference type="InterPro" id="IPR036291">
    <property type="entry name" value="NAD(P)-bd_dom_sf"/>
</dbReference>
<evidence type="ECO:0000313" key="2">
    <source>
        <dbReference type="EMBL" id="ELS50338.1"/>
    </source>
</evidence>
<dbReference type="Proteomes" id="UP000011205">
    <property type="component" value="Unassembled WGS sequence"/>
</dbReference>
<name>L8P2G1_STRVR</name>
<sequence>MTERRTALVLGGTSGIGLGIARSLAAEGARVTVASRDPERARRTAQHLIADLPADDVRGIGLDLGRPETIRDDLGSRDGDADFDIVILNGPGHRPGPVTEASPEAFTEAYRTMFLSLQQVVDSVVDRMRAQRWGRLLHVSSSSVITPLDELAVSSVVRSAVHAYLKLLANALATDGITVNSVVPGRIDTPRVRAVDTARAAARGVTPEQIREEAEQRIPTGRYGTPEQVGDLAAFLCSDRAGYLTGSAFRCDGGMISSL</sequence>
<dbReference type="PANTHER" id="PTHR42879">
    <property type="entry name" value="3-OXOACYL-(ACYL-CARRIER-PROTEIN) REDUCTASE"/>
    <property type="match status" value="1"/>
</dbReference>
<protein>
    <submittedName>
        <fullName evidence="2">Putative Short chain dehydrogenase</fullName>
    </submittedName>
</protein>
<dbReference type="PRINTS" id="PR00081">
    <property type="entry name" value="GDHRDH"/>
</dbReference>
<dbReference type="InterPro" id="IPR002347">
    <property type="entry name" value="SDR_fam"/>
</dbReference>
<proteinExistence type="inferred from homology"/>
<dbReference type="AlphaFoldDB" id="L8P2G1"/>
<gene>
    <name evidence="2" type="ORF">STVIR_8712</name>
</gene>
<dbReference type="PATRIC" id="fig|1160705.3.peg.8610"/>
<dbReference type="Gene3D" id="3.40.50.720">
    <property type="entry name" value="NAD(P)-binding Rossmann-like Domain"/>
    <property type="match status" value="1"/>
</dbReference>
<comment type="similarity">
    <text evidence="1">Belongs to the short-chain dehydrogenases/reductases (SDR) family.</text>
</comment>
<evidence type="ECO:0000313" key="3">
    <source>
        <dbReference type="Proteomes" id="UP000011205"/>
    </source>
</evidence>
<dbReference type="PANTHER" id="PTHR42879:SF6">
    <property type="entry name" value="NADPH-DEPENDENT REDUCTASE BACG"/>
    <property type="match status" value="1"/>
</dbReference>
<reference evidence="2 3" key="1">
    <citation type="journal article" date="2013" name="Genome Announc.">
        <title>Draft Genome Sequence of Streptomyces viridochromogenes Strain Tu57, Producer of Avilamycin.</title>
        <authorList>
            <person name="Gruning B.A."/>
            <person name="Erxleben A."/>
            <person name="Hahnlein A."/>
            <person name="Gunther S."/>
        </authorList>
    </citation>
    <scope>NUCLEOTIDE SEQUENCE [LARGE SCALE GENOMIC DNA]</scope>
    <source>
        <strain evidence="2 3">Tue57</strain>
    </source>
</reference>
<dbReference type="EMBL" id="AMLP01000285">
    <property type="protein sequence ID" value="ELS50338.1"/>
    <property type="molecule type" value="Genomic_DNA"/>
</dbReference>